<reference evidence="2 3" key="1">
    <citation type="journal article" date="2017" name="Int. J. Syst. Evol. Microbiol.">
        <title>Desulfovibrio senegalensis sp. nov., a mesophilic sulfate reducer isolated from marine sediment.</title>
        <authorList>
            <person name="Thioye A."/>
            <person name="Gam Z.B.A."/>
            <person name="Mbengue M."/>
            <person name="Cayol J.L."/>
            <person name="Joseph-Bartoli M."/>
            <person name="Toure-Kane C."/>
            <person name="Labat M."/>
        </authorList>
    </citation>
    <scope>NUCLEOTIDE SEQUENCE [LARGE SCALE GENOMIC DNA]</scope>
    <source>
        <strain evidence="2 3">DSM 101509</strain>
    </source>
</reference>
<gene>
    <name evidence="2" type="ORF">F8A88_13900</name>
</gene>
<evidence type="ECO:0000313" key="3">
    <source>
        <dbReference type="Proteomes" id="UP000438699"/>
    </source>
</evidence>
<comment type="caution">
    <text evidence="2">The sequence shown here is derived from an EMBL/GenBank/DDBJ whole genome shotgun (WGS) entry which is preliminary data.</text>
</comment>
<keyword evidence="3" id="KW-1185">Reference proteome</keyword>
<protein>
    <submittedName>
        <fullName evidence="2">Transporter substrate-binding domain-containing protein</fullName>
    </submittedName>
</protein>
<proteinExistence type="predicted"/>
<dbReference type="Gene3D" id="3.40.190.10">
    <property type="entry name" value="Periplasmic binding protein-like II"/>
    <property type="match status" value="2"/>
</dbReference>
<sequence length="251" mass="28773">MTRWLTLLVAALILTSSPAMGETGIKNVTIAGPSWADFTNQDGTGLYHDIFHAVFSPLNITVTHRYMPSARAYEMIRLGKADMMACSAHEVAELQLANCPMFVNNYHAFFSPKRISPWLGRESLNGRSLVWRRGYYHPREFEDLKNVEFTEHSSGSTALGMVILGRKDAYIDDINLIRESLERCSLEFALEDFAIRPVGKRSYYPLFAKTEHGNTLKALFESRMNKLHQDGTLKKIFRKWNFDYPDYSQCK</sequence>
<dbReference type="OrthoDB" id="5453998at2"/>
<dbReference type="SUPFAM" id="SSF53850">
    <property type="entry name" value="Periplasmic binding protein-like II"/>
    <property type="match status" value="1"/>
</dbReference>
<organism evidence="2 3">
    <name type="scientific">Pseudodesulfovibrio senegalensis</name>
    <dbReference type="NCBI Taxonomy" id="1721087"/>
    <lineage>
        <taxon>Bacteria</taxon>
        <taxon>Pseudomonadati</taxon>
        <taxon>Thermodesulfobacteriota</taxon>
        <taxon>Desulfovibrionia</taxon>
        <taxon>Desulfovibrionales</taxon>
        <taxon>Desulfovibrionaceae</taxon>
    </lineage>
</organism>
<evidence type="ECO:0000256" key="1">
    <source>
        <dbReference type="SAM" id="SignalP"/>
    </source>
</evidence>
<keyword evidence="1" id="KW-0732">Signal</keyword>
<dbReference type="AlphaFoldDB" id="A0A6N6MZH4"/>
<name>A0A6N6MZH4_9BACT</name>
<accession>A0A6N6MZH4</accession>
<feature type="chain" id="PRO_5026653592" evidence="1">
    <location>
        <begin position="22"/>
        <end position="251"/>
    </location>
</feature>
<feature type="signal peptide" evidence="1">
    <location>
        <begin position="1"/>
        <end position="21"/>
    </location>
</feature>
<dbReference type="Proteomes" id="UP000438699">
    <property type="component" value="Unassembled WGS sequence"/>
</dbReference>
<dbReference type="RefSeq" id="WP_151151779.1">
    <property type="nucleotide sequence ID" value="NZ_WAIE01000007.1"/>
</dbReference>
<dbReference type="EMBL" id="WAIE01000007">
    <property type="protein sequence ID" value="KAB1440338.1"/>
    <property type="molecule type" value="Genomic_DNA"/>
</dbReference>
<evidence type="ECO:0000313" key="2">
    <source>
        <dbReference type="EMBL" id="KAB1440338.1"/>
    </source>
</evidence>